<evidence type="ECO:0000313" key="2">
    <source>
        <dbReference type="Proteomes" id="UP000280960"/>
    </source>
</evidence>
<keyword evidence="2" id="KW-1185">Reference proteome</keyword>
<dbReference type="Proteomes" id="UP000280960">
    <property type="component" value="Chromosome"/>
</dbReference>
<protein>
    <submittedName>
        <fullName evidence="1">Uncharacterized protein</fullName>
    </submittedName>
</protein>
<evidence type="ECO:0000313" key="1">
    <source>
        <dbReference type="EMBL" id="AYO29201.1"/>
    </source>
</evidence>
<dbReference type="KEGG" id="bacg:D2962_00045"/>
<organism evidence="1 2">
    <name type="scientific">Biomaibacter acetigenes</name>
    <dbReference type="NCBI Taxonomy" id="2316383"/>
    <lineage>
        <taxon>Bacteria</taxon>
        <taxon>Bacillati</taxon>
        <taxon>Bacillota</taxon>
        <taxon>Clostridia</taxon>
        <taxon>Thermosediminibacterales</taxon>
        <taxon>Tepidanaerobacteraceae</taxon>
        <taxon>Biomaibacter</taxon>
    </lineage>
</organism>
<sequence>MLTYEVIFVDFECPLCNALINVNETCPNCGSEMEDWGRVEDYFDPYNPYLDKDTTTMGESPHECIHLFTCPRCGYDTRIIVNQIPT</sequence>
<reference evidence="1 2" key="1">
    <citation type="submission" date="2018-10" db="EMBL/GenBank/DDBJ databases">
        <authorList>
            <person name="Zhang X."/>
        </authorList>
    </citation>
    <scope>NUCLEOTIDE SEQUENCE [LARGE SCALE GENOMIC DNA]</scope>
    <source>
        <strain evidence="1 2">SK-G1</strain>
    </source>
</reference>
<dbReference type="AlphaFoldDB" id="A0A3G2R1P1"/>
<dbReference type="EMBL" id="CP033169">
    <property type="protein sequence ID" value="AYO29201.1"/>
    <property type="molecule type" value="Genomic_DNA"/>
</dbReference>
<name>A0A3G2R1P1_9FIRM</name>
<gene>
    <name evidence="1" type="ORF">D2962_00045</name>
</gene>
<accession>A0A3G2R1P1</accession>
<proteinExistence type="predicted"/>